<evidence type="ECO:0000256" key="4">
    <source>
        <dbReference type="ARBA" id="ARBA00022692"/>
    </source>
</evidence>
<feature type="transmembrane region" description="Helical" evidence="7">
    <location>
        <begin position="40"/>
        <end position="73"/>
    </location>
</feature>
<dbReference type="Pfam" id="PF03631">
    <property type="entry name" value="Virul_fac_BrkB"/>
    <property type="match status" value="1"/>
</dbReference>
<evidence type="ECO:0000256" key="1">
    <source>
        <dbReference type="ARBA" id="ARBA00004651"/>
    </source>
</evidence>
<comment type="similarity">
    <text evidence="7">Belongs to the UPF0761 family.</text>
</comment>
<keyword evidence="3" id="KW-0997">Cell inner membrane</keyword>
<keyword evidence="9" id="KW-1185">Reference proteome</keyword>
<feature type="transmembrane region" description="Helical" evidence="7">
    <location>
        <begin position="265"/>
        <end position="284"/>
    </location>
</feature>
<sequence length="430" mass="46614">MAFSLNATAQSLEAWWVQLSHFPWRTTAHMLRERFREDRLGVTASSLTFTTLLALVPFFTVALAVFAAFPIFGKMQLMLQRWLIDSLVPDSISRPVLGYLTQFAAKAGGLGAAGFSILMVTALALILTIDRTLNGIWRVRRLRPLGQRVLIYWAAMTLGPLVLAASLALTTAIAGAASRELGATLPGGARLLLDAIEFLLLAAGVAAMYRYVPNTQVHWRDAWAGSLFVSLAMELAKKGLGLYLAKVPTYSVIYGTFATLPILLLWIYMAWVIVLLGAVVAAYLPSLLAGVARRAGGQGWPFLLAVEALQQLHGARGQAAHGLTAAQLAQRLGVEVLQLEPVLDALTALDWVVQVNEAATGAPGSVDARYVLLADPATTHMEPLVQRLLLTRTEALERFWGHTGLEVLRLADVLERPQAPGMPPQSLLKK</sequence>
<dbReference type="InterPro" id="IPR023679">
    <property type="entry name" value="UPF0761_bac"/>
</dbReference>
<keyword evidence="6 7" id="KW-0472">Membrane</keyword>
<dbReference type="NCBIfam" id="TIGR00765">
    <property type="entry name" value="yihY_not_rbn"/>
    <property type="match status" value="1"/>
</dbReference>
<evidence type="ECO:0000256" key="5">
    <source>
        <dbReference type="ARBA" id="ARBA00022989"/>
    </source>
</evidence>
<dbReference type="PANTHER" id="PTHR30213">
    <property type="entry name" value="INNER MEMBRANE PROTEIN YHJD"/>
    <property type="match status" value="1"/>
</dbReference>
<feature type="transmembrane region" description="Helical" evidence="7">
    <location>
        <begin position="150"/>
        <end position="177"/>
    </location>
</feature>
<keyword evidence="4 7" id="KW-0812">Transmembrane</keyword>
<comment type="subcellular location">
    <subcellularLocation>
        <location evidence="1 7">Cell membrane</location>
        <topology evidence="1 7">Multi-pass membrane protein</topology>
    </subcellularLocation>
</comment>
<keyword evidence="2 7" id="KW-1003">Cell membrane</keyword>
<evidence type="ECO:0000313" key="9">
    <source>
        <dbReference type="Proteomes" id="UP001303211"/>
    </source>
</evidence>
<comment type="caution">
    <text evidence="7">Lacks conserved residue(s) required for the propagation of feature annotation.</text>
</comment>
<accession>A0ABZ0J4K3</accession>
<dbReference type="PANTHER" id="PTHR30213:SF0">
    <property type="entry name" value="UPF0761 MEMBRANE PROTEIN YIHY"/>
    <property type="match status" value="1"/>
</dbReference>
<evidence type="ECO:0000313" key="8">
    <source>
        <dbReference type="EMBL" id="WOO32619.1"/>
    </source>
</evidence>
<evidence type="ECO:0000256" key="2">
    <source>
        <dbReference type="ARBA" id="ARBA00022475"/>
    </source>
</evidence>
<feature type="transmembrane region" description="Helical" evidence="7">
    <location>
        <begin position="107"/>
        <end position="129"/>
    </location>
</feature>
<evidence type="ECO:0000256" key="3">
    <source>
        <dbReference type="ARBA" id="ARBA00022519"/>
    </source>
</evidence>
<protein>
    <recommendedName>
        <fullName evidence="7">UPF0761 membrane protein P4826_00335</fullName>
    </recommendedName>
</protein>
<keyword evidence="5 7" id="KW-1133">Transmembrane helix</keyword>
<feature type="transmembrane region" description="Helical" evidence="7">
    <location>
        <begin position="189"/>
        <end position="212"/>
    </location>
</feature>
<reference evidence="8 9" key="1">
    <citation type="submission" date="2023-03" db="EMBL/GenBank/DDBJ databases">
        <title>Diaphorobacter basophil sp. nov., isolated from a sewage-treatment plant.</title>
        <authorList>
            <person name="Yang K."/>
        </authorList>
    </citation>
    <scope>NUCLEOTIDE SEQUENCE [LARGE SCALE GENOMIC DNA]</scope>
    <source>
        <strain evidence="8 9">Y-1</strain>
    </source>
</reference>
<organism evidence="8 9">
    <name type="scientific">Diaphorobacter limosus</name>
    <dbReference type="NCBI Taxonomy" id="3036128"/>
    <lineage>
        <taxon>Bacteria</taxon>
        <taxon>Pseudomonadati</taxon>
        <taxon>Pseudomonadota</taxon>
        <taxon>Betaproteobacteria</taxon>
        <taxon>Burkholderiales</taxon>
        <taxon>Comamonadaceae</taxon>
        <taxon>Diaphorobacter</taxon>
    </lineage>
</organism>
<name>A0ABZ0J4K3_9BURK</name>
<evidence type="ECO:0000256" key="7">
    <source>
        <dbReference type="HAMAP-Rule" id="MF_00672"/>
    </source>
</evidence>
<gene>
    <name evidence="8" type="ORF">P4826_00335</name>
</gene>
<dbReference type="RefSeq" id="WP_317702075.1">
    <property type="nucleotide sequence ID" value="NZ_CP136921.1"/>
</dbReference>
<evidence type="ECO:0000256" key="6">
    <source>
        <dbReference type="ARBA" id="ARBA00023136"/>
    </source>
</evidence>
<dbReference type="HAMAP" id="MF_00672">
    <property type="entry name" value="UPF0761"/>
    <property type="match status" value="1"/>
</dbReference>
<dbReference type="Proteomes" id="UP001303211">
    <property type="component" value="Chromosome"/>
</dbReference>
<dbReference type="EMBL" id="CP136921">
    <property type="protein sequence ID" value="WOO32619.1"/>
    <property type="molecule type" value="Genomic_DNA"/>
</dbReference>
<proteinExistence type="inferred from homology"/>
<dbReference type="InterPro" id="IPR017039">
    <property type="entry name" value="Virul_fac_BrkB"/>
</dbReference>